<evidence type="ECO:0000256" key="2">
    <source>
        <dbReference type="SAM" id="SignalP"/>
    </source>
</evidence>
<reference evidence="3 4" key="1">
    <citation type="submission" date="2020-03" db="EMBL/GenBank/DDBJ databases">
        <title>Draft genome sequence of environmentally isolated cultures.</title>
        <authorList>
            <person name="Wilson H.S."/>
            <person name="De Leon M.E."/>
        </authorList>
    </citation>
    <scope>NUCLEOTIDE SEQUENCE [LARGE SCALE GENOMIC DNA]</scope>
    <source>
        <strain evidence="3 4">HSC-31F16</strain>
    </source>
</reference>
<dbReference type="Pfam" id="PF09676">
    <property type="entry name" value="TraV"/>
    <property type="match status" value="1"/>
</dbReference>
<feature type="compositionally biased region" description="Basic and acidic residues" evidence="1">
    <location>
        <begin position="168"/>
        <end position="183"/>
    </location>
</feature>
<gene>
    <name evidence="3" type="ORF">HA052_21660</name>
</gene>
<keyword evidence="2" id="KW-0732">Signal</keyword>
<comment type="caution">
    <text evidence="3">The sequence shown here is derived from an EMBL/GenBank/DDBJ whole genome shotgun (WGS) entry which is preliminary data.</text>
</comment>
<protein>
    <submittedName>
        <fullName evidence="3">TraV family lipoprotein</fullName>
    </submittedName>
</protein>
<proteinExistence type="predicted"/>
<dbReference type="PROSITE" id="PS51257">
    <property type="entry name" value="PROKAR_LIPOPROTEIN"/>
    <property type="match status" value="1"/>
</dbReference>
<feature type="chain" id="PRO_5045853624" evidence="2">
    <location>
        <begin position="23"/>
        <end position="226"/>
    </location>
</feature>
<keyword evidence="3" id="KW-0449">Lipoprotein</keyword>
<evidence type="ECO:0000313" key="4">
    <source>
        <dbReference type="Proteomes" id="UP001515641"/>
    </source>
</evidence>
<feature type="compositionally biased region" description="Polar residues" evidence="1">
    <location>
        <begin position="190"/>
        <end position="220"/>
    </location>
</feature>
<dbReference type="EMBL" id="JAAOMA010000042">
    <property type="protein sequence ID" value="NHR07801.1"/>
    <property type="molecule type" value="Genomic_DNA"/>
</dbReference>
<dbReference type="RefSeq" id="WP_166453550.1">
    <property type="nucleotide sequence ID" value="NZ_JAAOMA010000042.1"/>
</dbReference>
<sequence>MTKVISISVILFATALTGCSSMFTPMGDDKWDCNRKQDPNSPHCRSFKAVESGTSGPLPASRFDREFNLSEVDALNKIAPEPSRNKNIAAQVNLGALPHQRITAPSIAGLPVREGPVIQRTLIKRWVDENDTLNEGSVVYREIRGNKWAGFTAVNRSQDGGINPNVYPHREEDASSIEVEKTGAKFKVPPTQTQQQNFSQPATANVNGAPESETSPSVNGDSALPE</sequence>
<evidence type="ECO:0000313" key="3">
    <source>
        <dbReference type="EMBL" id="NHR07801.1"/>
    </source>
</evidence>
<name>A0ABX0LA45_9NEIS</name>
<feature type="signal peptide" evidence="2">
    <location>
        <begin position="1"/>
        <end position="22"/>
    </location>
</feature>
<organism evidence="3 4">
    <name type="scientific">Chromobacterium fluminis</name>
    <dbReference type="NCBI Taxonomy" id="3044269"/>
    <lineage>
        <taxon>Bacteria</taxon>
        <taxon>Pseudomonadati</taxon>
        <taxon>Pseudomonadota</taxon>
        <taxon>Betaproteobacteria</taxon>
        <taxon>Neisseriales</taxon>
        <taxon>Chromobacteriaceae</taxon>
        <taxon>Chromobacterium</taxon>
    </lineage>
</organism>
<dbReference type="Proteomes" id="UP001515641">
    <property type="component" value="Unassembled WGS sequence"/>
</dbReference>
<evidence type="ECO:0000256" key="1">
    <source>
        <dbReference type="SAM" id="MobiDB-lite"/>
    </source>
</evidence>
<feature type="region of interest" description="Disordered" evidence="1">
    <location>
        <begin position="154"/>
        <end position="226"/>
    </location>
</feature>
<accession>A0ABX0LA45</accession>
<keyword evidence="4" id="KW-1185">Reference proteome</keyword>
<dbReference type="InterPro" id="IPR014118">
    <property type="entry name" value="T4SS_TraV"/>
</dbReference>